<reference evidence="3" key="1">
    <citation type="submission" date="2021-01" db="EMBL/GenBank/DDBJ databases">
        <authorList>
            <person name="Eckstrom K.M.E."/>
        </authorList>
    </citation>
    <scope>NUCLEOTIDE SEQUENCE</scope>
    <source>
        <strain evidence="3">UVCC 0001</strain>
    </source>
</reference>
<evidence type="ECO:0000256" key="1">
    <source>
        <dbReference type="SAM" id="MobiDB-lite"/>
    </source>
</evidence>
<feature type="domain" description="Sfi1 spindle body" evidence="2">
    <location>
        <begin position="223"/>
        <end position="500"/>
    </location>
</feature>
<evidence type="ECO:0000259" key="2">
    <source>
        <dbReference type="Pfam" id="PF08457"/>
    </source>
</evidence>
<sequence length="1294" mass="141553">MSAGGVTLAPADRGGPGDTAAQLEVVTVGDGWFGLRSSVAGDRFLQARKHGAARLGFHSCNLGVWEQWRVASGAEGLEEPWDVSRPIVLQNRRLLHLELRVTLVRVGSFTLAGGTITPRSIAAASDDNPERGALRRISNAVTSEWVSHAEFERAQRAEAEARLAELAAAHARLRTWASSKLEALNGQLHTDVTALLTAIQEKSKELARSRADAEGAREAALSSLRARREAAALRMAFGVWRGEAALMAQQRAWAAAAERRRDAQLARAALGAWREHRDRCSATRAVLRLAVRRLSSQRLTAAFGAWRALAADTGRRRARAEGLRTARESTSVRHTFAAWRAMAQRGAQARERLRRLAAKADSGVAQRAFAAWREGLAQAQALGDRLDALRERRALRGALGTWRRWRLDRAARRQAADEAARLLAKGAVRRAFGAWRQERAVAGEREAAADALAHFGVLRASFAVWRHEASRSLRAREALIRMVDGQATRVQRESFGAWRAVVAARRDARALVTRRLEIVASAYQSATLRAWHAEARRRVELRRLGEAKGREVARGRAQGVLRAWQRWARRRAAQRALLESLEDERDRGRARAALALWRAGDATLLARAFGGWLAGVDATKQLRSDLACVAQKQQVTGTQLLRDAFGGWQGAAREAQEERCRLRALPRSVAKPSIARRSQTRWRPGKSTSRWSSESSASLWRRSCGLSSRRLAAALRAWREAAAEGRAERERVADAARLLAQRQRRRTLEAWRDVADEARAVRAGEADLRARSLRRAGARGAARLARAGRGARRTPRLAVERWGSGDRPARRPARGGGARGRFAAWRAATALAARNRRVMMHAVERRAALAQRAALLAWLGAVREKRARVAALRRFLARRRTERLAASFGVWRAATDERREARERLRRCLLAKQVAYRNFRAWYWDAFDEDVQDTLRTIFEVTGEGPGGAARGSVSGGLGLAGGAALALAGDDTGGPAEFSSPPRWARGEMPAAQQRRLTDSVTRGLASAGLLGARRRPAGRPAPAPSRRASRPPRPRAWPRPRAPSPPRGGAGPFSPPDGKLGAIDERHAREVDENDDDDLAASRVRLFDEPRETDESEVFLPVLARPLETHALTQQTPGQIPTAAALYSDTATPLAAGRRANAAALRTPATAGKALGPAATPATYLRGVLTTPRDAAARHALALARTPLTGGDALRALCSPPPSVGLSRRLGQALSLADARTPAREYVQAATPPATADKENQDIHWYQGVTPLHQDADRYLQEMGFEDVMERAVSSDAQTPPLATNPLSYLAM</sequence>
<feature type="compositionally biased region" description="Low complexity" evidence="1">
    <location>
        <begin position="1004"/>
        <end position="1013"/>
    </location>
</feature>
<keyword evidence="4" id="KW-1185">Reference proteome</keyword>
<feature type="compositionally biased region" description="Basic residues" evidence="1">
    <location>
        <begin position="1029"/>
        <end position="1040"/>
    </location>
</feature>
<protein>
    <recommendedName>
        <fullName evidence="2">Sfi1 spindle body domain-containing protein</fullName>
    </recommendedName>
</protein>
<dbReference type="InterPro" id="IPR013665">
    <property type="entry name" value="Sfi1_dom"/>
</dbReference>
<feature type="region of interest" description="Disordered" evidence="1">
    <location>
        <begin position="969"/>
        <end position="1063"/>
    </location>
</feature>
<gene>
    <name evidence="3" type="ORF">QBZ16_004826</name>
</gene>
<proteinExistence type="predicted"/>
<organism evidence="3 4">
    <name type="scientific">Prototheca wickerhamii</name>
    <dbReference type="NCBI Taxonomy" id="3111"/>
    <lineage>
        <taxon>Eukaryota</taxon>
        <taxon>Viridiplantae</taxon>
        <taxon>Chlorophyta</taxon>
        <taxon>core chlorophytes</taxon>
        <taxon>Trebouxiophyceae</taxon>
        <taxon>Chlorellales</taxon>
        <taxon>Chlorellaceae</taxon>
        <taxon>Prototheca</taxon>
    </lineage>
</organism>
<dbReference type="EMBL" id="JASFZW010000007">
    <property type="protein sequence ID" value="KAK2077192.1"/>
    <property type="molecule type" value="Genomic_DNA"/>
</dbReference>
<dbReference type="Pfam" id="PF08457">
    <property type="entry name" value="Sfi1"/>
    <property type="match status" value="1"/>
</dbReference>
<name>A0AAD9MHQ6_PROWI</name>
<evidence type="ECO:0000313" key="4">
    <source>
        <dbReference type="Proteomes" id="UP001255856"/>
    </source>
</evidence>
<dbReference type="Proteomes" id="UP001255856">
    <property type="component" value="Unassembled WGS sequence"/>
</dbReference>
<comment type="caution">
    <text evidence="3">The sequence shown here is derived from an EMBL/GenBank/DDBJ whole genome shotgun (WGS) entry which is preliminary data.</text>
</comment>
<accession>A0AAD9MHQ6</accession>
<evidence type="ECO:0000313" key="3">
    <source>
        <dbReference type="EMBL" id="KAK2077192.1"/>
    </source>
</evidence>